<gene>
    <name evidence="1" type="ORF">BCR34DRAFT_501395</name>
</gene>
<sequence length="130" mass="14407">IHKQTLKTLQPHFTDFKSHRSCFCCFMCMPEKVMACGHTLYNTCIRIYSQRSILEQNTYAFSNCLLCGVQGNMIFRLVPPSAGIRVLSLDGGGIQAVVPLVFLSAIKSRLSSFKSLVTNYFNFVGGTLAG</sequence>
<dbReference type="STRING" id="1231657.A0A1Y1Y1G1"/>
<name>A0A1Y1Y1G1_9PLEO</name>
<comment type="caution">
    <text evidence="1">The sequence shown here is derived from an EMBL/GenBank/DDBJ whole genome shotgun (WGS) entry which is preliminary data.</text>
</comment>
<dbReference type="AlphaFoldDB" id="A0A1Y1Y1G1"/>
<keyword evidence="2" id="KW-1185">Reference proteome</keyword>
<feature type="non-terminal residue" evidence="1">
    <location>
        <position position="1"/>
    </location>
</feature>
<evidence type="ECO:0008006" key="3">
    <source>
        <dbReference type="Google" id="ProtNLM"/>
    </source>
</evidence>
<dbReference type="Proteomes" id="UP000193144">
    <property type="component" value="Unassembled WGS sequence"/>
</dbReference>
<protein>
    <recommendedName>
        <fullName evidence="3">RING-type domain-containing protein</fullName>
    </recommendedName>
</protein>
<dbReference type="Gene3D" id="3.40.1090.10">
    <property type="entry name" value="Cytosolic phospholipase A2 catalytic domain"/>
    <property type="match status" value="1"/>
</dbReference>
<dbReference type="OrthoDB" id="194358at2759"/>
<evidence type="ECO:0000313" key="1">
    <source>
        <dbReference type="EMBL" id="ORX91556.1"/>
    </source>
</evidence>
<organism evidence="1 2">
    <name type="scientific">Clohesyomyces aquaticus</name>
    <dbReference type="NCBI Taxonomy" id="1231657"/>
    <lineage>
        <taxon>Eukaryota</taxon>
        <taxon>Fungi</taxon>
        <taxon>Dikarya</taxon>
        <taxon>Ascomycota</taxon>
        <taxon>Pezizomycotina</taxon>
        <taxon>Dothideomycetes</taxon>
        <taxon>Pleosporomycetidae</taxon>
        <taxon>Pleosporales</taxon>
        <taxon>Lindgomycetaceae</taxon>
        <taxon>Clohesyomyces</taxon>
    </lineage>
</organism>
<accession>A0A1Y1Y1G1</accession>
<proteinExistence type="predicted"/>
<reference evidence="1 2" key="1">
    <citation type="submission" date="2016-07" db="EMBL/GenBank/DDBJ databases">
        <title>Pervasive Adenine N6-methylation of Active Genes in Fungi.</title>
        <authorList>
            <consortium name="DOE Joint Genome Institute"/>
            <person name="Mondo S.J."/>
            <person name="Dannebaum R.O."/>
            <person name="Kuo R.C."/>
            <person name="Labutti K."/>
            <person name="Haridas S."/>
            <person name="Kuo A."/>
            <person name="Salamov A."/>
            <person name="Ahrendt S.R."/>
            <person name="Lipzen A."/>
            <person name="Sullivan W."/>
            <person name="Andreopoulos W.B."/>
            <person name="Clum A."/>
            <person name="Lindquist E."/>
            <person name="Daum C."/>
            <person name="Ramamoorthy G.K."/>
            <person name="Gryganskyi A."/>
            <person name="Culley D."/>
            <person name="Magnuson J.K."/>
            <person name="James T.Y."/>
            <person name="O'Malley M.A."/>
            <person name="Stajich J.E."/>
            <person name="Spatafora J.W."/>
            <person name="Visel A."/>
            <person name="Grigoriev I.V."/>
        </authorList>
    </citation>
    <scope>NUCLEOTIDE SEQUENCE [LARGE SCALE GENOMIC DNA]</scope>
    <source>
        <strain evidence="1 2">CBS 115471</strain>
    </source>
</reference>
<dbReference type="EMBL" id="MCFA01000455">
    <property type="protein sequence ID" value="ORX91556.1"/>
    <property type="molecule type" value="Genomic_DNA"/>
</dbReference>
<evidence type="ECO:0000313" key="2">
    <source>
        <dbReference type="Proteomes" id="UP000193144"/>
    </source>
</evidence>